<dbReference type="RefSeq" id="WP_081939661.1">
    <property type="nucleotide sequence ID" value="NZ_ARXV01000003.1"/>
</dbReference>
<organism evidence="2 3">
    <name type="scientific">Alcanivorax nanhaiticus</name>
    <dbReference type="NCBI Taxonomy" id="1177154"/>
    <lineage>
        <taxon>Bacteria</taxon>
        <taxon>Pseudomonadati</taxon>
        <taxon>Pseudomonadota</taxon>
        <taxon>Gammaproteobacteria</taxon>
        <taxon>Oceanospirillales</taxon>
        <taxon>Alcanivoracaceae</taxon>
        <taxon>Alcanivorax</taxon>
    </lineage>
</organism>
<evidence type="ECO:0000313" key="2">
    <source>
        <dbReference type="EMBL" id="KGD65590.1"/>
    </source>
</evidence>
<dbReference type="AlphaFoldDB" id="A0A095USW3"/>
<sequence>MIKEWGRLCFGMIVLLLASPGSWAEGFDSKLVAAAMERTRHNVTYNGAYYRLAYPNGDVPANIGVCTDVVIRSYRTLGIDLQVLVHEDMAAHFDAYPSRRIWGLTRTDRNIDHRRVPNLQTFFTRHGMSLPVTDDPEDYLPGDLVTWMLPGNLPHIGIVTDTVFAGSGNPGIVHNIGAGPQHEDMLFDYRLTGHYRYAPAPDAAMQ</sequence>
<keyword evidence="3" id="KW-1185">Reference proteome</keyword>
<gene>
    <name evidence="2" type="ORF">Y5S_00814</name>
</gene>
<comment type="caution">
    <text evidence="2">The sequence shown here is derived from an EMBL/GenBank/DDBJ whole genome shotgun (WGS) entry which is preliminary data.</text>
</comment>
<evidence type="ECO:0000256" key="1">
    <source>
        <dbReference type="SAM" id="SignalP"/>
    </source>
</evidence>
<evidence type="ECO:0008006" key="4">
    <source>
        <dbReference type="Google" id="ProtNLM"/>
    </source>
</evidence>
<dbReference type="PATRIC" id="fig|1177154.3.peg.821"/>
<dbReference type="Proteomes" id="UP000029444">
    <property type="component" value="Unassembled WGS sequence"/>
</dbReference>
<dbReference type="EMBL" id="ARXV01000003">
    <property type="protein sequence ID" value="KGD65590.1"/>
    <property type="molecule type" value="Genomic_DNA"/>
</dbReference>
<feature type="signal peptide" evidence="1">
    <location>
        <begin position="1"/>
        <end position="24"/>
    </location>
</feature>
<accession>A0A095USW3</accession>
<proteinExistence type="predicted"/>
<dbReference type="InterPro" id="IPR009706">
    <property type="entry name" value="DUF1287"/>
</dbReference>
<feature type="chain" id="PRO_5001919375" description="DUF1287 domain-containing protein" evidence="1">
    <location>
        <begin position="25"/>
        <end position="206"/>
    </location>
</feature>
<evidence type="ECO:0000313" key="3">
    <source>
        <dbReference type="Proteomes" id="UP000029444"/>
    </source>
</evidence>
<dbReference type="STRING" id="1177154.Y5S_00814"/>
<keyword evidence="1" id="KW-0732">Signal</keyword>
<dbReference type="eggNOG" id="COG3738">
    <property type="taxonomic scope" value="Bacteria"/>
</dbReference>
<dbReference type="PIRSF" id="PIRSF011444">
    <property type="entry name" value="DUF1287"/>
    <property type="match status" value="1"/>
</dbReference>
<protein>
    <recommendedName>
        <fullName evidence="4">DUF1287 domain-containing protein</fullName>
    </recommendedName>
</protein>
<reference evidence="2 3" key="1">
    <citation type="submission" date="2012-09" db="EMBL/GenBank/DDBJ databases">
        <title>Genome Sequence of alkane-degrading Bacterium Alcanivorax sp. 19-m-6.</title>
        <authorList>
            <person name="Lai Q."/>
            <person name="Shao Z."/>
        </authorList>
    </citation>
    <scope>NUCLEOTIDE SEQUENCE [LARGE SCALE GENOMIC DNA]</scope>
    <source>
        <strain evidence="2 3">19-m-6</strain>
    </source>
</reference>
<name>A0A095USW3_9GAMM</name>
<dbReference type="Pfam" id="PF06940">
    <property type="entry name" value="DUF1287"/>
    <property type="match status" value="1"/>
</dbReference>